<keyword evidence="1" id="KW-0472">Membrane</keyword>
<dbReference type="EMBL" id="LAZR01043078">
    <property type="protein sequence ID" value="KKL07959.1"/>
    <property type="molecule type" value="Genomic_DNA"/>
</dbReference>
<feature type="transmembrane region" description="Helical" evidence="1">
    <location>
        <begin position="67"/>
        <end position="85"/>
    </location>
</feature>
<evidence type="ECO:0000256" key="1">
    <source>
        <dbReference type="SAM" id="Phobius"/>
    </source>
</evidence>
<keyword evidence="1" id="KW-0812">Transmembrane</keyword>
<organism evidence="2">
    <name type="scientific">marine sediment metagenome</name>
    <dbReference type="NCBI Taxonomy" id="412755"/>
    <lineage>
        <taxon>unclassified sequences</taxon>
        <taxon>metagenomes</taxon>
        <taxon>ecological metagenomes</taxon>
    </lineage>
</organism>
<dbReference type="AlphaFoldDB" id="A0A0F9AEF4"/>
<proteinExistence type="predicted"/>
<reference evidence="2" key="1">
    <citation type="journal article" date="2015" name="Nature">
        <title>Complex archaea that bridge the gap between prokaryotes and eukaryotes.</title>
        <authorList>
            <person name="Spang A."/>
            <person name="Saw J.H."/>
            <person name="Jorgensen S.L."/>
            <person name="Zaremba-Niedzwiedzka K."/>
            <person name="Martijn J."/>
            <person name="Lind A.E."/>
            <person name="van Eijk R."/>
            <person name="Schleper C."/>
            <person name="Guy L."/>
            <person name="Ettema T.J."/>
        </authorList>
    </citation>
    <scope>NUCLEOTIDE SEQUENCE</scope>
</reference>
<sequence>MSEYHWVCHGAYCVNNDINCPYRVHDWNFSSMGSLRESMEQDLGKPSYEQKQYCYWGLRDEHYSKSFIVIVYIFGILMGLFGAWVL</sequence>
<evidence type="ECO:0000313" key="2">
    <source>
        <dbReference type="EMBL" id="KKL07959.1"/>
    </source>
</evidence>
<comment type="caution">
    <text evidence="2">The sequence shown here is derived from an EMBL/GenBank/DDBJ whole genome shotgun (WGS) entry which is preliminary data.</text>
</comment>
<keyword evidence="1" id="KW-1133">Transmembrane helix</keyword>
<accession>A0A0F9AEF4</accession>
<name>A0A0F9AEF4_9ZZZZ</name>
<protein>
    <submittedName>
        <fullName evidence="2">Uncharacterized protein</fullName>
    </submittedName>
</protein>
<gene>
    <name evidence="2" type="ORF">LCGC14_2580780</name>
</gene>